<feature type="binding site" evidence="6">
    <location>
        <begin position="198"/>
        <end position="199"/>
    </location>
    <ligand>
        <name>S-adenosyl-L-methionine</name>
        <dbReference type="ChEBI" id="CHEBI:59789"/>
    </ligand>
</feature>
<evidence type="ECO:0000256" key="4">
    <source>
        <dbReference type="ARBA" id="ARBA00022691"/>
    </source>
</evidence>
<dbReference type="EC" id="2.1.1.80" evidence="5"/>
<accession>A0A558CXV7</accession>
<keyword evidence="2 5" id="KW-0489">Methyltransferase</keyword>
<dbReference type="InterPro" id="IPR029063">
    <property type="entry name" value="SAM-dependent_MTases_sf"/>
</dbReference>
<keyword evidence="4 5" id="KW-0949">S-adenosyl-L-methionine</keyword>
<evidence type="ECO:0000313" key="9">
    <source>
        <dbReference type="Proteomes" id="UP000317355"/>
    </source>
</evidence>
<dbReference type="GO" id="GO:0032259">
    <property type="term" value="P:methylation"/>
    <property type="evidence" value="ECO:0007669"/>
    <property type="project" value="UniProtKB-KW"/>
</dbReference>
<feature type="binding site" evidence="6">
    <location>
        <begin position="215"/>
        <end position="216"/>
    </location>
    <ligand>
        <name>S-adenosyl-L-methionine</name>
        <dbReference type="ChEBI" id="CHEBI:59789"/>
    </ligand>
</feature>
<evidence type="ECO:0000259" key="7">
    <source>
        <dbReference type="PROSITE" id="PS50123"/>
    </source>
</evidence>
<dbReference type="InterPro" id="IPR050903">
    <property type="entry name" value="Bact_Chemotaxis_MeTrfase"/>
</dbReference>
<comment type="catalytic activity">
    <reaction evidence="1 5">
        <text>L-glutamyl-[protein] + S-adenosyl-L-methionine = [protein]-L-glutamate 5-O-methyl ester + S-adenosyl-L-homocysteine</text>
        <dbReference type="Rhea" id="RHEA:24452"/>
        <dbReference type="Rhea" id="RHEA-COMP:10208"/>
        <dbReference type="Rhea" id="RHEA-COMP:10311"/>
        <dbReference type="ChEBI" id="CHEBI:29973"/>
        <dbReference type="ChEBI" id="CHEBI:57856"/>
        <dbReference type="ChEBI" id="CHEBI:59789"/>
        <dbReference type="ChEBI" id="CHEBI:82795"/>
        <dbReference type="EC" id="2.1.1.80"/>
    </reaction>
</comment>
<dbReference type="EMBL" id="VMRY01000054">
    <property type="protein sequence ID" value="TVT53601.1"/>
    <property type="molecule type" value="Genomic_DNA"/>
</dbReference>
<comment type="function">
    <text evidence="5">Methylation of the membrane-bound methyl-accepting chemotaxis proteins (MCP) to form gamma-glutamyl methyl ester residues in MCP.</text>
</comment>
<dbReference type="InterPro" id="IPR022641">
    <property type="entry name" value="CheR_N"/>
</dbReference>
<gene>
    <name evidence="8" type="ORF">FHK82_11755</name>
</gene>
<dbReference type="Proteomes" id="UP000317355">
    <property type="component" value="Unassembled WGS sequence"/>
</dbReference>
<dbReference type="InterPro" id="IPR026024">
    <property type="entry name" value="Chemotaxis_MeTrfase_CheR"/>
</dbReference>
<evidence type="ECO:0000256" key="5">
    <source>
        <dbReference type="PIRNR" id="PIRNR000410"/>
    </source>
</evidence>
<dbReference type="CDD" id="cd02440">
    <property type="entry name" value="AdoMet_MTases"/>
    <property type="match status" value="1"/>
</dbReference>
<dbReference type="PROSITE" id="PS50123">
    <property type="entry name" value="CHER"/>
    <property type="match status" value="1"/>
</dbReference>
<comment type="caution">
    <text evidence="8">The sequence shown here is derived from an EMBL/GenBank/DDBJ whole genome shotgun (WGS) entry which is preliminary data.</text>
</comment>
<dbReference type="Pfam" id="PF03705">
    <property type="entry name" value="CheR_N"/>
    <property type="match status" value="1"/>
</dbReference>
<dbReference type="GO" id="GO:0008983">
    <property type="term" value="F:protein-glutamate O-methyltransferase activity"/>
    <property type="evidence" value="ECO:0007669"/>
    <property type="project" value="UniProtKB-EC"/>
</dbReference>
<dbReference type="SMART" id="SM00138">
    <property type="entry name" value="MeTrc"/>
    <property type="match status" value="1"/>
</dbReference>
<feature type="binding site" evidence="6">
    <location>
        <position position="143"/>
    </location>
    <ligand>
        <name>S-adenosyl-L-methionine</name>
        <dbReference type="ChEBI" id="CHEBI:59789"/>
    </ligand>
</feature>
<dbReference type="Gene3D" id="3.40.50.150">
    <property type="entry name" value="Vaccinia Virus protein VP39"/>
    <property type="match status" value="1"/>
</dbReference>
<dbReference type="InterPro" id="IPR036804">
    <property type="entry name" value="CheR_N_sf"/>
</dbReference>
<protein>
    <recommendedName>
        <fullName evidence="5">Chemotaxis protein methyltransferase</fullName>
        <ecNumber evidence="5">2.1.1.80</ecNumber>
    </recommendedName>
</protein>
<evidence type="ECO:0000256" key="1">
    <source>
        <dbReference type="ARBA" id="ARBA00001541"/>
    </source>
</evidence>
<dbReference type="PANTHER" id="PTHR24422">
    <property type="entry name" value="CHEMOTAXIS PROTEIN METHYLTRANSFERASE"/>
    <property type="match status" value="1"/>
</dbReference>
<feature type="binding site" evidence="6">
    <location>
        <position position="78"/>
    </location>
    <ligand>
        <name>S-adenosyl-L-methionine</name>
        <dbReference type="ChEBI" id="CHEBI:59789"/>
    </ligand>
</feature>
<dbReference type="PANTHER" id="PTHR24422:SF21">
    <property type="entry name" value="CHEMOTAXIS PROTEIN METHYLTRANSFERASE 1"/>
    <property type="match status" value="1"/>
</dbReference>
<dbReference type="InterPro" id="IPR022642">
    <property type="entry name" value="CheR_C"/>
</dbReference>
<dbReference type="STRING" id="1543721.AAY24_07880"/>
<dbReference type="PIRSF" id="PIRSF000410">
    <property type="entry name" value="CheR"/>
    <property type="match status" value="1"/>
</dbReference>
<name>A0A558CXV7_9GAMM</name>
<sequence length="272" mass="30426">MLSHGDYEAFQKFLEDACGIVLGVGKEYLISSRLGGLMREYNIATVGDLLNQLSSGRNPKLRTSIIDAMTTNETFWFRDMSHFRLLQEMICPEIKARSGRSIRVWSAACSYGQEPYNISMVVQDYQKANPGALPGGAEVVATDISSTVLAEAKKGIYCGMSASRGLSLDQQNRYFKANGDCLEVIPQIRQKVNFRELNLTKGYELMGRFDVIFCRNVLIYFSSDQKRDIIARMARTLNPGGYLFLGSTESLTAHTDRFEMVSSLGGIAYRLK</sequence>
<organism evidence="8 9">
    <name type="scientific">Sedimenticola thiotaurini</name>
    <dbReference type="NCBI Taxonomy" id="1543721"/>
    <lineage>
        <taxon>Bacteria</taxon>
        <taxon>Pseudomonadati</taxon>
        <taxon>Pseudomonadota</taxon>
        <taxon>Gammaproteobacteria</taxon>
        <taxon>Chromatiales</taxon>
        <taxon>Sedimenticolaceae</taxon>
        <taxon>Sedimenticola</taxon>
    </lineage>
</organism>
<dbReference type="SUPFAM" id="SSF47757">
    <property type="entry name" value="Chemotaxis receptor methyltransferase CheR, N-terminal domain"/>
    <property type="match status" value="1"/>
</dbReference>
<dbReference type="Gene3D" id="1.10.155.10">
    <property type="entry name" value="Chemotaxis receptor methyltransferase CheR, N-terminal domain"/>
    <property type="match status" value="1"/>
</dbReference>
<feature type="domain" description="CheR-type methyltransferase" evidence="7">
    <location>
        <begin position="1"/>
        <end position="272"/>
    </location>
</feature>
<dbReference type="PRINTS" id="PR00996">
    <property type="entry name" value="CHERMTFRASE"/>
</dbReference>
<keyword evidence="3 5" id="KW-0808">Transferase</keyword>
<reference evidence="8 9" key="1">
    <citation type="submission" date="2019-07" db="EMBL/GenBank/DDBJ databases">
        <title>The pathways for chlorine oxyanion respiration interact through the shared metabolite chlorate.</title>
        <authorList>
            <person name="Barnum T.P."/>
            <person name="Cheng Y."/>
            <person name="Hill K.A."/>
            <person name="Lucas L.N."/>
            <person name="Carlson H.K."/>
            <person name="Coates J.D."/>
        </authorList>
    </citation>
    <scope>NUCLEOTIDE SEQUENCE [LARGE SCALE GENOMIC DNA]</scope>
    <source>
        <strain evidence="8">BK-3</strain>
    </source>
</reference>
<dbReference type="Pfam" id="PF01739">
    <property type="entry name" value="CheR"/>
    <property type="match status" value="1"/>
</dbReference>
<evidence type="ECO:0000256" key="6">
    <source>
        <dbReference type="PIRSR" id="PIRSR000410-1"/>
    </source>
</evidence>
<evidence type="ECO:0000313" key="8">
    <source>
        <dbReference type="EMBL" id="TVT53601.1"/>
    </source>
</evidence>
<evidence type="ECO:0000256" key="2">
    <source>
        <dbReference type="ARBA" id="ARBA00022603"/>
    </source>
</evidence>
<dbReference type="InterPro" id="IPR000780">
    <property type="entry name" value="CheR_MeTrfase"/>
</dbReference>
<feature type="binding site" evidence="6">
    <location>
        <position position="74"/>
    </location>
    <ligand>
        <name>S-adenosyl-L-methionine</name>
        <dbReference type="ChEBI" id="CHEBI:59789"/>
    </ligand>
</feature>
<feature type="binding site" evidence="6">
    <location>
        <position position="72"/>
    </location>
    <ligand>
        <name>S-adenosyl-L-methionine</name>
        <dbReference type="ChEBI" id="CHEBI:59789"/>
    </ligand>
</feature>
<dbReference type="AlphaFoldDB" id="A0A558CXV7"/>
<proteinExistence type="predicted"/>
<feature type="binding site" evidence="6">
    <location>
        <position position="114"/>
    </location>
    <ligand>
        <name>S-adenosyl-L-methionine</name>
        <dbReference type="ChEBI" id="CHEBI:59789"/>
    </ligand>
</feature>
<dbReference type="SUPFAM" id="SSF53335">
    <property type="entry name" value="S-adenosyl-L-methionine-dependent methyltransferases"/>
    <property type="match status" value="1"/>
</dbReference>
<evidence type="ECO:0000256" key="3">
    <source>
        <dbReference type="ARBA" id="ARBA00022679"/>
    </source>
</evidence>